<name>A0A936ZJX6_9HYPH</name>
<sequence>MLSFARGAVLIAVFVGLSLTTPVAAAEPESCPGLIASRDTLFSRAALRQDEVGLTFVGHATFLIETPQGVRIATDYSDGTRPPVTPDVATMNKAHSTHFSYSPDPGIKHVLKGWNPAGGPAYHDLTVQDVRIRNVSTNIRSYGAATEYDGNSIFVFETAQLCIAHLGHLHHTLSPEHLRKLGRIDVLLVPVDGGYTMETFDMMEVLRSVNAPLMIPMHFFGSSTLNRFLASAREHFPVEFSNTAAITVSRATLPKNSKILVLPGY</sequence>
<accession>A0A936ZJX6</accession>
<proteinExistence type="predicted"/>
<gene>
    <name evidence="2" type="ORF">JKG68_32135</name>
</gene>
<dbReference type="PANTHER" id="PTHR39189">
    <property type="entry name" value="UPF0173 METAL-DEPENDENT HYDROLASE YTKL"/>
    <property type="match status" value="1"/>
</dbReference>
<evidence type="ECO:0000256" key="1">
    <source>
        <dbReference type="SAM" id="SignalP"/>
    </source>
</evidence>
<dbReference type="Proteomes" id="UP000605848">
    <property type="component" value="Unassembled WGS sequence"/>
</dbReference>
<protein>
    <submittedName>
        <fullName evidence="2">MBL fold metallo-hydrolase</fullName>
    </submittedName>
</protein>
<comment type="caution">
    <text evidence="2">The sequence shown here is derived from an EMBL/GenBank/DDBJ whole genome shotgun (WGS) entry which is preliminary data.</text>
</comment>
<dbReference type="InterPro" id="IPR036866">
    <property type="entry name" value="RibonucZ/Hydroxyglut_hydro"/>
</dbReference>
<evidence type="ECO:0000313" key="2">
    <source>
        <dbReference type="EMBL" id="MBL0408514.1"/>
    </source>
</evidence>
<feature type="chain" id="PRO_5037635072" evidence="1">
    <location>
        <begin position="26"/>
        <end position="265"/>
    </location>
</feature>
<feature type="signal peptide" evidence="1">
    <location>
        <begin position="1"/>
        <end position="25"/>
    </location>
</feature>
<evidence type="ECO:0000313" key="3">
    <source>
        <dbReference type="Proteomes" id="UP000605848"/>
    </source>
</evidence>
<dbReference type="Pfam" id="PF13483">
    <property type="entry name" value="Lactamase_B_3"/>
    <property type="match status" value="1"/>
</dbReference>
<keyword evidence="1" id="KW-0732">Signal</keyword>
<organism evidence="2 3">
    <name type="scientific">Microvirga aerilata</name>
    <dbReference type="NCBI Taxonomy" id="670292"/>
    <lineage>
        <taxon>Bacteria</taxon>
        <taxon>Pseudomonadati</taxon>
        <taxon>Pseudomonadota</taxon>
        <taxon>Alphaproteobacteria</taxon>
        <taxon>Hyphomicrobiales</taxon>
        <taxon>Methylobacteriaceae</taxon>
        <taxon>Microvirga</taxon>
    </lineage>
</organism>
<dbReference type="RefSeq" id="WP_202066461.1">
    <property type="nucleotide sequence ID" value="NZ_JAEQMY010000253.1"/>
</dbReference>
<dbReference type="PANTHER" id="PTHR39189:SF1">
    <property type="entry name" value="UPF0173 METAL-DEPENDENT HYDROLASE YTKL"/>
    <property type="match status" value="1"/>
</dbReference>
<dbReference type="AlphaFoldDB" id="A0A936ZJX6"/>
<dbReference type="Gene3D" id="3.60.15.10">
    <property type="entry name" value="Ribonuclease Z/Hydroxyacylglutathione hydrolase-like"/>
    <property type="match status" value="1"/>
</dbReference>
<reference evidence="2" key="1">
    <citation type="submission" date="2021-01" db="EMBL/GenBank/DDBJ databases">
        <title>Microvirga sp.</title>
        <authorList>
            <person name="Kim M.K."/>
        </authorList>
    </citation>
    <scope>NUCLEOTIDE SEQUENCE</scope>
    <source>
        <strain evidence="2">5420S-16</strain>
    </source>
</reference>
<keyword evidence="3" id="KW-1185">Reference proteome</keyword>
<dbReference type="SUPFAM" id="SSF56281">
    <property type="entry name" value="Metallo-hydrolase/oxidoreductase"/>
    <property type="match status" value="1"/>
</dbReference>
<dbReference type="EMBL" id="JAEQMY010000253">
    <property type="protein sequence ID" value="MBL0408514.1"/>
    <property type="molecule type" value="Genomic_DNA"/>
</dbReference>